<name>A0ABQ7HBT0_GEOSE</name>
<proteinExistence type="predicted"/>
<protein>
    <submittedName>
        <fullName evidence="1">Uncharacterized protein</fullName>
    </submittedName>
</protein>
<sequence>MLSDFALSFSFEGRYVVKKRVKPHLDSIGKPFLPPLSLPIEGCRFLLPPHLFIILLEGR</sequence>
<comment type="caution">
    <text evidence="1">The sequence shown here is derived from an EMBL/GenBank/DDBJ whole genome shotgun (WGS) entry which is preliminary data.</text>
</comment>
<reference evidence="1 2" key="1">
    <citation type="submission" date="2016-03" db="EMBL/GenBank/DDBJ databases">
        <title>Spore heat resistance.</title>
        <authorList>
            <person name="Boekhorst J."/>
            <person name="Berendsen E.M."/>
            <person name="Wells-Bennik M.H."/>
            <person name="Kuipers O.P."/>
        </authorList>
    </citation>
    <scope>NUCLEOTIDE SEQUENCE [LARGE SCALE GENOMIC DNA]</scope>
    <source>
        <strain evidence="1 2">GS8</strain>
    </source>
</reference>
<dbReference type="Proteomes" id="UP000773850">
    <property type="component" value="Unassembled WGS sequence"/>
</dbReference>
<organism evidence="1 2">
    <name type="scientific">Geobacillus stearothermophilus</name>
    <name type="common">Bacillus stearothermophilus</name>
    <dbReference type="NCBI Taxonomy" id="1422"/>
    <lineage>
        <taxon>Bacteria</taxon>
        <taxon>Bacillati</taxon>
        <taxon>Bacillota</taxon>
        <taxon>Bacilli</taxon>
        <taxon>Bacillales</taxon>
        <taxon>Anoxybacillaceae</taxon>
        <taxon>Geobacillus</taxon>
    </lineage>
</organism>
<keyword evidence="2" id="KW-1185">Reference proteome</keyword>
<gene>
    <name evidence="1" type="ORF">GS8_3182</name>
</gene>
<evidence type="ECO:0000313" key="1">
    <source>
        <dbReference type="EMBL" id="KAF6509651.1"/>
    </source>
</evidence>
<dbReference type="EMBL" id="LUCS01000030">
    <property type="protein sequence ID" value="KAF6509651.1"/>
    <property type="molecule type" value="Genomic_DNA"/>
</dbReference>
<evidence type="ECO:0000313" key="2">
    <source>
        <dbReference type="Proteomes" id="UP000773850"/>
    </source>
</evidence>
<accession>A0ABQ7HBT0</accession>